<sequence>MSVFKQVAFVRAVEQEKVVVSQPQPTHTAVRPLNGDSARRFYDDVVSQPSTSVDGVKQLTAAVAGRNRRRRTCSQSVKPVKVSEYFSAAQRNDISALERCLSSGVDVDVTDIFGWTALMCASCDGATASVQYLLENGASRCLTNTQGKTAVELAAQRGHVVVVELLCKPEKLAKAKAAPCTEARDPQQDPAQLCHVCDRYLSSSERNAHETSIVHQFNLRRDSAPGMTHYGIAESNAGFRMLLGMGWNRERGFGLREQGRKFPVKTVLKRNRSGLGAEAPTPRVTHFAAHDRAAVEMNPTTARVKQYLADIESTAETILADKEQVVELDRRRQKNREALRALQHLEDNIHRPWVCIGNMFMKIPKLRTKELLEQEQEKLEDEIASLRKKLKKNVQSLREMEGRSEVQGFSLEPLSREEMQAVSKAMGPM</sequence>
<gene>
    <name evidence="1" type="ORF">HPB50_027045</name>
</gene>
<name>A0ACB7RSZ4_HYAAI</name>
<reference evidence="1" key="1">
    <citation type="submission" date="2020-05" db="EMBL/GenBank/DDBJ databases">
        <title>Large-scale comparative analyses of tick genomes elucidate their genetic diversity and vector capacities.</title>
        <authorList>
            <person name="Jia N."/>
            <person name="Wang J."/>
            <person name="Shi W."/>
            <person name="Du L."/>
            <person name="Sun Y."/>
            <person name="Zhan W."/>
            <person name="Jiang J."/>
            <person name="Wang Q."/>
            <person name="Zhang B."/>
            <person name="Ji P."/>
            <person name="Sakyi L.B."/>
            <person name="Cui X."/>
            <person name="Yuan T."/>
            <person name="Jiang B."/>
            <person name="Yang W."/>
            <person name="Lam T.T.-Y."/>
            <person name="Chang Q."/>
            <person name="Ding S."/>
            <person name="Wang X."/>
            <person name="Zhu J."/>
            <person name="Ruan X."/>
            <person name="Zhao L."/>
            <person name="Wei J."/>
            <person name="Que T."/>
            <person name="Du C."/>
            <person name="Cheng J."/>
            <person name="Dai P."/>
            <person name="Han X."/>
            <person name="Huang E."/>
            <person name="Gao Y."/>
            <person name="Liu J."/>
            <person name="Shao H."/>
            <person name="Ye R."/>
            <person name="Li L."/>
            <person name="Wei W."/>
            <person name="Wang X."/>
            <person name="Wang C."/>
            <person name="Yang T."/>
            <person name="Huo Q."/>
            <person name="Li W."/>
            <person name="Guo W."/>
            <person name="Chen H."/>
            <person name="Zhou L."/>
            <person name="Ni X."/>
            <person name="Tian J."/>
            <person name="Zhou Y."/>
            <person name="Sheng Y."/>
            <person name="Liu T."/>
            <person name="Pan Y."/>
            <person name="Xia L."/>
            <person name="Li J."/>
            <person name="Zhao F."/>
            <person name="Cao W."/>
        </authorList>
    </citation>
    <scope>NUCLEOTIDE SEQUENCE</scope>
    <source>
        <strain evidence="1">Hyas-2018</strain>
    </source>
</reference>
<dbReference type="EMBL" id="CM023488">
    <property type="protein sequence ID" value="KAH6924974.1"/>
    <property type="molecule type" value="Genomic_DNA"/>
</dbReference>
<organism evidence="1 2">
    <name type="scientific">Hyalomma asiaticum</name>
    <name type="common">Tick</name>
    <dbReference type="NCBI Taxonomy" id="266040"/>
    <lineage>
        <taxon>Eukaryota</taxon>
        <taxon>Metazoa</taxon>
        <taxon>Ecdysozoa</taxon>
        <taxon>Arthropoda</taxon>
        <taxon>Chelicerata</taxon>
        <taxon>Arachnida</taxon>
        <taxon>Acari</taxon>
        <taxon>Parasitiformes</taxon>
        <taxon>Ixodida</taxon>
        <taxon>Ixodoidea</taxon>
        <taxon>Ixodidae</taxon>
        <taxon>Hyalomminae</taxon>
        <taxon>Hyalomma</taxon>
    </lineage>
</organism>
<evidence type="ECO:0000313" key="2">
    <source>
        <dbReference type="Proteomes" id="UP000821845"/>
    </source>
</evidence>
<comment type="caution">
    <text evidence="1">The sequence shown here is derived from an EMBL/GenBank/DDBJ whole genome shotgun (WGS) entry which is preliminary data.</text>
</comment>
<protein>
    <submittedName>
        <fullName evidence="1">Uncharacterized protein</fullName>
    </submittedName>
</protein>
<dbReference type="Proteomes" id="UP000821845">
    <property type="component" value="Chromosome 8"/>
</dbReference>
<proteinExistence type="predicted"/>
<keyword evidence="2" id="KW-1185">Reference proteome</keyword>
<evidence type="ECO:0000313" key="1">
    <source>
        <dbReference type="EMBL" id="KAH6924974.1"/>
    </source>
</evidence>
<accession>A0ACB7RSZ4</accession>